<evidence type="ECO:0000256" key="1">
    <source>
        <dbReference type="SAM" id="MobiDB-lite"/>
    </source>
</evidence>
<feature type="compositionally biased region" description="Basic and acidic residues" evidence="1">
    <location>
        <begin position="99"/>
        <end position="109"/>
    </location>
</feature>
<organism evidence="2 3">
    <name type="scientific">Cyphellophora attinorum</name>
    <dbReference type="NCBI Taxonomy" id="1664694"/>
    <lineage>
        <taxon>Eukaryota</taxon>
        <taxon>Fungi</taxon>
        <taxon>Dikarya</taxon>
        <taxon>Ascomycota</taxon>
        <taxon>Pezizomycotina</taxon>
        <taxon>Eurotiomycetes</taxon>
        <taxon>Chaetothyriomycetidae</taxon>
        <taxon>Chaetothyriales</taxon>
        <taxon>Cyphellophoraceae</taxon>
        <taxon>Cyphellophora</taxon>
    </lineage>
</organism>
<proteinExistence type="predicted"/>
<dbReference type="AlphaFoldDB" id="A0A0N0NJY9"/>
<feature type="region of interest" description="Disordered" evidence="1">
    <location>
        <begin position="192"/>
        <end position="273"/>
    </location>
</feature>
<dbReference type="GeneID" id="28730980"/>
<feature type="compositionally biased region" description="Polar residues" evidence="1">
    <location>
        <begin position="198"/>
        <end position="222"/>
    </location>
</feature>
<feature type="compositionally biased region" description="Basic and acidic residues" evidence="1">
    <location>
        <begin position="54"/>
        <end position="70"/>
    </location>
</feature>
<feature type="region of interest" description="Disordered" evidence="1">
    <location>
        <begin position="318"/>
        <end position="343"/>
    </location>
</feature>
<dbReference type="STRING" id="1664694.A0A0N0NJY9"/>
<feature type="region of interest" description="Disordered" evidence="1">
    <location>
        <begin position="93"/>
        <end position="123"/>
    </location>
</feature>
<evidence type="ECO:0000313" key="2">
    <source>
        <dbReference type="EMBL" id="KPI37438.1"/>
    </source>
</evidence>
<dbReference type="VEuPathDB" id="FungiDB:AB675_10335"/>
<comment type="caution">
    <text evidence="2">The sequence shown here is derived from an EMBL/GenBank/DDBJ whole genome shotgun (WGS) entry which is preliminary data.</text>
</comment>
<sequence>MFLRNASCLTAKSAARQSSALKHTTCLCSGAGQSVARCRTFTGNVRGGDAPPSRNHEAGLRRSADQEQLPRRSHQTPAKVAREPRFFTPNYTSETIQSRCRDGRPEIKPAEIPSRSSLEQEHTSTRAFNVGAAPPATVQPSQLPWTRAAFVDLSTLTRSATASPQHAADPAAGDSLKIRPAQAAVQSLARLPHKTEAGNPSTQSALLKDSASTDSAQRTHQMSVVPPDPPQTDNSKLVVRGSDQSSEDSRTCAKAGIVSSNESPGAKEKVEREHKPVAVAVADAVLADDKGPQTLTFLDLGQNSASQEALPSERAIFGNAPTAPTATPGPDTSQSQLHDSPDLSKVSGANLQKVFVADPVLKPAPSTSTYMQKHEAYVLDADKKSVHRLWRRQNMDNAQHWVTLSRLLENVAPRKYSGFDPFREFYLSASALTAYTGSLERNIWIEHVGNGARVEVFPPWLKPVNECKVRITGGIAAEEVAKKLQGITIASSQQKTDQRRTLASIDSVAAFHAYVRQVTGQSEARVLERSVVQKRNRFVADRLLKAFTDAHIAKYASADALRLALQYFNQHYEVQDAADLIYARCRKLELANTIAIMNLRLKHAFNWNLPLLAYKIVLDMKELGIRPNGRTWSLFYDFSANDSQRQLIVQALDRANISHLTKKARAVLALPLVEEQLKITGNNATSWKAFEQDMDSSFGRLWHSTATYKRTLNLTRQTGLDEISEELFAKVWSKSVLMRSKSDLHQYYIHVHHFKYLYTKRALGRAIKLLRDMVVRDIADINLERVIPILFLTAWQCKATNVCRTLWRFAAVNGLYDRTMQDIISQALYRSMVFGQRPQRPQPYDILSNDETEWRTMSAEEQAHITWAASAARLAVGANAAGVVADLSERFPVLEAHFPPGTSSLEMVSTWLPTDGGLREAQRGLLKAVLQQDLNAFIGHETVSLAVLATSTLQKALKLDTEWSTSGKTDALLSRKLADLSREMVPLAVWEKSAERLAKDEEIRRCLIEDAVYAGTELKVPMVDKELSGRDIMTGSCMADNV</sequence>
<dbReference type="RefSeq" id="XP_017997401.1">
    <property type="nucleotide sequence ID" value="XM_018139100.1"/>
</dbReference>
<evidence type="ECO:0000313" key="3">
    <source>
        <dbReference type="Proteomes" id="UP000038010"/>
    </source>
</evidence>
<dbReference type="Proteomes" id="UP000038010">
    <property type="component" value="Unassembled WGS sequence"/>
</dbReference>
<dbReference type="EMBL" id="LFJN01000024">
    <property type="protein sequence ID" value="KPI37438.1"/>
    <property type="molecule type" value="Genomic_DNA"/>
</dbReference>
<name>A0A0N0NJY9_9EURO</name>
<dbReference type="OrthoDB" id="72441at2759"/>
<protein>
    <recommendedName>
        <fullName evidence="4">Pentatricopeptide repeat domain-containing protein</fullName>
    </recommendedName>
</protein>
<keyword evidence="3" id="KW-1185">Reference proteome</keyword>
<accession>A0A0N0NJY9</accession>
<gene>
    <name evidence="2" type="ORF">AB675_10335</name>
</gene>
<feature type="region of interest" description="Disordered" evidence="1">
    <location>
        <begin position="43"/>
        <end position="79"/>
    </location>
</feature>
<evidence type="ECO:0008006" key="4">
    <source>
        <dbReference type="Google" id="ProtNLM"/>
    </source>
</evidence>
<reference evidence="2 3" key="1">
    <citation type="submission" date="2015-06" db="EMBL/GenBank/DDBJ databases">
        <title>Draft genome of the ant-associated black yeast Phialophora attae CBS 131958.</title>
        <authorList>
            <person name="Moreno L.F."/>
            <person name="Stielow B.J."/>
            <person name="de Hoog S."/>
            <person name="Vicente V.A."/>
            <person name="Weiss V.A."/>
            <person name="de Vries M."/>
            <person name="Cruz L.M."/>
            <person name="Souza E.M."/>
        </authorList>
    </citation>
    <scope>NUCLEOTIDE SEQUENCE [LARGE SCALE GENOMIC DNA]</scope>
    <source>
        <strain evidence="2 3">CBS 131958</strain>
    </source>
</reference>